<dbReference type="Proteomes" id="UP000265520">
    <property type="component" value="Unassembled WGS sequence"/>
</dbReference>
<sequence>TVAFKLHFSASSGICAARSLCCAARNAVVLFPVFSWSLHRARESLRRA</sequence>
<feature type="non-terminal residue" evidence="1">
    <location>
        <position position="1"/>
    </location>
</feature>
<proteinExistence type="predicted"/>
<keyword evidence="2" id="KW-1185">Reference proteome</keyword>
<evidence type="ECO:0000313" key="2">
    <source>
        <dbReference type="Proteomes" id="UP000265520"/>
    </source>
</evidence>
<accession>A0A392RFK7</accession>
<reference evidence="1 2" key="1">
    <citation type="journal article" date="2018" name="Front. Plant Sci.">
        <title>Red Clover (Trifolium pratense) and Zigzag Clover (T. medium) - A Picture of Genomic Similarities and Differences.</title>
        <authorList>
            <person name="Dluhosova J."/>
            <person name="Istvanek J."/>
            <person name="Nedelnik J."/>
            <person name="Repkova J."/>
        </authorList>
    </citation>
    <scope>NUCLEOTIDE SEQUENCE [LARGE SCALE GENOMIC DNA]</scope>
    <source>
        <strain evidence="2">cv. 10/8</strain>
        <tissue evidence="1">Leaf</tissue>
    </source>
</reference>
<protein>
    <submittedName>
        <fullName evidence="1">Uncharacterized protein</fullName>
    </submittedName>
</protein>
<name>A0A392RFK7_9FABA</name>
<comment type="caution">
    <text evidence="1">The sequence shown here is derived from an EMBL/GenBank/DDBJ whole genome shotgun (WGS) entry which is preliminary data.</text>
</comment>
<dbReference type="EMBL" id="LXQA010218286">
    <property type="protein sequence ID" value="MCI34922.1"/>
    <property type="molecule type" value="Genomic_DNA"/>
</dbReference>
<dbReference type="AlphaFoldDB" id="A0A392RFK7"/>
<evidence type="ECO:0000313" key="1">
    <source>
        <dbReference type="EMBL" id="MCI34922.1"/>
    </source>
</evidence>
<organism evidence="1 2">
    <name type="scientific">Trifolium medium</name>
    <dbReference type="NCBI Taxonomy" id="97028"/>
    <lineage>
        <taxon>Eukaryota</taxon>
        <taxon>Viridiplantae</taxon>
        <taxon>Streptophyta</taxon>
        <taxon>Embryophyta</taxon>
        <taxon>Tracheophyta</taxon>
        <taxon>Spermatophyta</taxon>
        <taxon>Magnoliopsida</taxon>
        <taxon>eudicotyledons</taxon>
        <taxon>Gunneridae</taxon>
        <taxon>Pentapetalae</taxon>
        <taxon>rosids</taxon>
        <taxon>fabids</taxon>
        <taxon>Fabales</taxon>
        <taxon>Fabaceae</taxon>
        <taxon>Papilionoideae</taxon>
        <taxon>50 kb inversion clade</taxon>
        <taxon>NPAAA clade</taxon>
        <taxon>Hologalegina</taxon>
        <taxon>IRL clade</taxon>
        <taxon>Trifolieae</taxon>
        <taxon>Trifolium</taxon>
    </lineage>
</organism>